<dbReference type="AlphaFoldDB" id="A0A164ASJ4"/>
<dbReference type="GO" id="GO:0007165">
    <property type="term" value="P:signal transduction"/>
    <property type="evidence" value="ECO:0007669"/>
    <property type="project" value="UniProtKB-KW"/>
</dbReference>
<dbReference type="eggNOG" id="COG0840">
    <property type="taxonomic scope" value="Bacteria"/>
</dbReference>
<keyword evidence="7" id="KW-1133">Transmembrane helix</keyword>
<evidence type="ECO:0000259" key="8">
    <source>
        <dbReference type="PROSITE" id="PS50111"/>
    </source>
</evidence>
<evidence type="ECO:0000256" key="1">
    <source>
        <dbReference type="ARBA" id="ARBA00004236"/>
    </source>
</evidence>
<protein>
    <recommendedName>
        <fullName evidence="12">Methyl-accepting chemotaxis protein</fullName>
    </recommendedName>
</protein>
<dbReference type="Pfam" id="PF00672">
    <property type="entry name" value="HAMP"/>
    <property type="match status" value="1"/>
</dbReference>
<feature type="domain" description="Methyl-accepting transducer" evidence="8">
    <location>
        <begin position="278"/>
        <end position="514"/>
    </location>
</feature>
<dbReference type="Pfam" id="PF00015">
    <property type="entry name" value="MCPsignal"/>
    <property type="match status" value="1"/>
</dbReference>
<keyword evidence="3 7" id="KW-0472">Membrane</keyword>
<dbReference type="PROSITE" id="PS50111">
    <property type="entry name" value="CHEMOTAXIS_TRANSDUC_2"/>
    <property type="match status" value="1"/>
</dbReference>
<keyword evidence="4 6" id="KW-0807">Transducer</keyword>
<dbReference type="Gene3D" id="6.10.340.10">
    <property type="match status" value="1"/>
</dbReference>
<evidence type="ECO:0000259" key="9">
    <source>
        <dbReference type="PROSITE" id="PS50885"/>
    </source>
</evidence>
<comment type="similarity">
    <text evidence="5">Belongs to the methyl-accepting chemotaxis (MCP) protein family.</text>
</comment>
<evidence type="ECO:0000256" key="4">
    <source>
        <dbReference type="ARBA" id="ARBA00023224"/>
    </source>
</evidence>
<evidence type="ECO:0000313" key="11">
    <source>
        <dbReference type="Proteomes" id="UP000076563"/>
    </source>
</evidence>
<evidence type="ECO:0000256" key="5">
    <source>
        <dbReference type="ARBA" id="ARBA00029447"/>
    </source>
</evidence>
<comment type="caution">
    <text evidence="10">The sequence shown here is derived from an EMBL/GenBank/DDBJ whole genome shotgun (WGS) entry which is preliminary data.</text>
</comment>
<dbReference type="RefSeq" id="WP_063177638.1">
    <property type="nucleotide sequence ID" value="NZ_LQRA01000001.1"/>
</dbReference>
<dbReference type="Gene3D" id="1.10.287.950">
    <property type="entry name" value="Methyl-accepting chemotaxis protein"/>
    <property type="match status" value="1"/>
</dbReference>
<keyword evidence="7" id="KW-0812">Transmembrane</keyword>
<evidence type="ECO:0000256" key="7">
    <source>
        <dbReference type="SAM" id="Phobius"/>
    </source>
</evidence>
<accession>A0A164ASJ4</accession>
<dbReference type="CDD" id="cd11386">
    <property type="entry name" value="MCP_signal"/>
    <property type="match status" value="1"/>
</dbReference>
<dbReference type="GO" id="GO:0005886">
    <property type="term" value="C:plasma membrane"/>
    <property type="evidence" value="ECO:0007669"/>
    <property type="project" value="UniProtKB-SubCell"/>
</dbReference>
<dbReference type="PRINTS" id="PR00260">
    <property type="entry name" value="CHEMTRNSDUCR"/>
</dbReference>
<dbReference type="InterPro" id="IPR003660">
    <property type="entry name" value="HAMP_dom"/>
</dbReference>
<keyword evidence="2" id="KW-1003">Cell membrane</keyword>
<evidence type="ECO:0000256" key="6">
    <source>
        <dbReference type="PROSITE-ProRule" id="PRU00284"/>
    </source>
</evidence>
<name>A0A164ASJ4_9BACL</name>
<comment type="subcellular location">
    <subcellularLocation>
        <location evidence="1">Cell membrane</location>
    </subcellularLocation>
</comment>
<feature type="domain" description="HAMP" evidence="9">
    <location>
        <begin position="208"/>
        <end position="259"/>
    </location>
</feature>
<dbReference type="SMART" id="SM00304">
    <property type="entry name" value="HAMP"/>
    <property type="match status" value="1"/>
</dbReference>
<organism evidence="10 11">
    <name type="scientific">Paenibacillus elgii</name>
    <dbReference type="NCBI Taxonomy" id="189691"/>
    <lineage>
        <taxon>Bacteria</taxon>
        <taxon>Bacillati</taxon>
        <taxon>Bacillota</taxon>
        <taxon>Bacilli</taxon>
        <taxon>Bacillales</taxon>
        <taxon>Paenibacillaceae</taxon>
        <taxon>Paenibacillus</taxon>
    </lineage>
</organism>
<dbReference type="PANTHER" id="PTHR32089:SF112">
    <property type="entry name" value="LYSOZYME-LIKE PROTEIN-RELATED"/>
    <property type="match status" value="1"/>
</dbReference>
<reference evidence="11" key="1">
    <citation type="submission" date="2016-01" db="EMBL/GenBank/DDBJ databases">
        <title>Draft genome of Chromobacterium sp. F49.</title>
        <authorList>
            <person name="Hong K.W."/>
        </authorList>
    </citation>
    <scope>NUCLEOTIDE SEQUENCE [LARGE SCALE GENOMIC DNA]</scope>
    <source>
        <strain evidence="11">M63</strain>
    </source>
</reference>
<dbReference type="STRING" id="1007103.GCA_000213315_06260"/>
<feature type="transmembrane region" description="Helical" evidence="7">
    <location>
        <begin position="185"/>
        <end position="206"/>
    </location>
</feature>
<dbReference type="SMART" id="SM00283">
    <property type="entry name" value="MA"/>
    <property type="match status" value="1"/>
</dbReference>
<evidence type="ECO:0000313" key="10">
    <source>
        <dbReference type="EMBL" id="KZE84477.1"/>
    </source>
</evidence>
<dbReference type="InterPro" id="IPR004089">
    <property type="entry name" value="MCPsignal_dom"/>
</dbReference>
<keyword evidence="11" id="KW-1185">Reference proteome</keyword>
<dbReference type="SUPFAM" id="SSF58104">
    <property type="entry name" value="Methyl-accepting chemotaxis protein (MCP) signaling domain"/>
    <property type="match status" value="1"/>
</dbReference>
<evidence type="ECO:0008006" key="12">
    <source>
        <dbReference type="Google" id="ProtNLM"/>
    </source>
</evidence>
<evidence type="ECO:0000256" key="3">
    <source>
        <dbReference type="ARBA" id="ARBA00023136"/>
    </source>
</evidence>
<gene>
    <name evidence="10" type="ORF">AV654_00805</name>
</gene>
<dbReference type="Proteomes" id="UP000076563">
    <property type="component" value="Unassembled WGS sequence"/>
</dbReference>
<dbReference type="PANTHER" id="PTHR32089">
    <property type="entry name" value="METHYL-ACCEPTING CHEMOTAXIS PROTEIN MCPB"/>
    <property type="match status" value="1"/>
</dbReference>
<dbReference type="GO" id="GO:0006935">
    <property type="term" value="P:chemotaxis"/>
    <property type="evidence" value="ECO:0007669"/>
    <property type="project" value="InterPro"/>
</dbReference>
<dbReference type="OrthoDB" id="107771at2"/>
<dbReference type="GO" id="GO:0004888">
    <property type="term" value="F:transmembrane signaling receptor activity"/>
    <property type="evidence" value="ECO:0007669"/>
    <property type="project" value="InterPro"/>
</dbReference>
<evidence type="ECO:0000256" key="2">
    <source>
        <dbReference type="ARBA" id="ARBA00022475"/>
    </source>
</evidence>
<dbReference type="InterPro" id="IPR004090">
    <property type="entry name" value="Chemotax_Me-accpt_rcpt"/>
</dbReference>
<dbReference type="CDD" id="cd06225">
    <property type="entry name" value="HAMP"/>
    <property type="match status" value="1"/>
</dbReference>
<dbReference type="EMBL" id="LQRA01000001">
    <property type="protein sequence ID" value="KZE84477.1"/>
    <property type="molecule type" value="Genomic_DNA"/>
</dbReference>
<proteinExistence type="inferred from homology"/>
<sequence length="564" mass="62052">MKISSWLKVMGSLLLVLSLLNWFSVSKLENGIAQERLAVQRQAQFKQLGLDLKNASDYLTEEMRRYVQFGDKQHYDNYWKEVNETKSRDKVVEQLKALQAPQEELDLIEKAKNSSDTLIKTEEAAMKAVEEKNFDSARKLMFGEQYDASKNEIMGYIQQFQTKMNTRAQQEADSARQTATSMMNFAVILLVVTFLTLFGIFILIFIKLRPLKTVNEKIAELAGNGGDLTARLTSNTKDEIGEIAGSLNRMLDSLHGMIKEITGTSEKVWETSEKLIANTKQTFAATEEIGKRMAVIEQGAVISVQNTLDGSRAIEEMAKGVQRVAESATELSEAAVDTEKEAVDGFGQMEQAKRQMDQIDESVHRSAEIVSKLDERSSYIGQIADTIATLSKQTNLLALNASIEAARAGEHGRGFAVVAAEIRKLAEGSAASAGQIAELLQEIRSDSTETVKAMQQVSEEVALGNHKVRAASDSFQKILQATKEVAAQIQEVSAISEEMAAGSEEIAASVSDMADVARESLDGVQIVNDKTQAQTALVQEVSSLSEGLSREAENLETLVRKFTI</sequence>
<dbReference type="PROSITE" id="PS50885">
    <property type="entry name" value="HAMP"/>
    <property type="match status" value="1"/>
</dbReference>